<dbReference type="InterPro" id="IPR011335">
    <property type="entry name" value="Restrct_endonuc-II-like"/>
</dbReference>
<dbReference type="GO" id="GO:0004519">
    <property type="term" value="F:endonuclease activity"/>
    <property type="evidence" value="ECO:0007669"/>
    <property type="project" value="UniProtKB-KW"/>
</dbReference>
<keyword evidence="2" id="KW-0378">Hydrolase</keyword>
<dbReference type="PANTHER" id="PTHR35400:SF3">
    <property type="entry name" value="SLL1072 PROTEIN"/>
    <property type="match status" value="1"/>
</dbReference>
<dbReference type="InterPro" id="IPR012296">
    <property type="entry name" value="Nuclease_put_TT1808"/>
</dbReference>
<dbReference type="InterPro" id="IPR008538">
    <property type="entry name" value="Uma2"/>
</dbReference>
<evidence type="ECO:0000259" key="1">
    <source>
        <dbReference type="Pfam" id="PF05685"/>
    </source>
</evidence>
<gene>
    <name evidence="2" type="ORF">GCM10022224_069620</name>
</gene>
<dbReference type="PANTHER" id="PTHR35400">
    <property type="entry name" value="SLR1083 PROTEIN"/>
    <property type="match status" value="1"/>
</dbReference>
<keyword evidence="3" id="KW-1185">Reference proteome</keyword>
<keyword evidence="2" id="KW-0540">Nuclease</keyword>
<feature type="domain" description="Putative restriction endonuclease" evidence="1">
    <location>
        <begin position="37"/>
        <end position="201"/>
    </location>
</feature>
<dbReference type="CDD" id="cd06260">
    <property type="entry name" value="DUF820-like"/>
    <property type="match status" value="1"/>
</dbReference>
<name>A0ABP7CPP3_9ACTN</name>
<evidence type="ECO:0000313" key="3">
    <source>
        <dbReference type="Proteomes" id="UP001500902"/>
    </source>
</evidence>
<dbReference type="Pfam" id="PF05685">
    <property type="entry name" value="Uma2"/>
    <property type="match status" value="1"/>
</dbReference>
<dbReference type="EMBL" id="BAAAZP010000141">
    <property type="protein sequence ID" value="GAA3694159.1"/>
    <property type="molecule type" value="Genomic_DNA"/>
</dbReference>
<organism evidence="2 3">
    <name type="scientific">Nonomuraea antimicrobica</name>
    <dbReference type="NCBI Taxonomy" id="561173"/>
    <lineage>
        <taxon>Bacteria</taxon>
        <taxon>Bacillati</taxon>
        <taxon>Actinomycetota</taxon>
        <taxon>Actinomycetes</taxon>
        <taxon>Streptosporangiales</taxon>
        <taxon>Streptosporangiaceae</taxon>
        <taxon>Nonomuraea</taxon>
    </lineage>
</organism>
<dbReference type="Proteomes" id="UP001500902">
    <property type="component" value="Unassembled WGS sequence"/>
</dbReference>
<accession>A0ABP7CPP3</accession>
<dbReference type="SUPFAM" id="SSF52980">
    <property type="entry name" value="Restriction endonuclease-like"/>
    <property type="match status" value="1"/>
</dbReference>
<comment type="caution">
    <text evidence="2">The sequence shown here is derived from an EMBL/GenBank/DDBJ whole genome shotgun (WGS) entry which is preliminary data.</text>
</comment>
<reference evidence="3" key="1">
    <citation type="journal article" date="2019" name="Int. J. Syst. Evol. Microbiol.">
        <title>The Global Catalogue of Microorganisms (GCM) 10K type strain sequencing project: providing services to taxonomists for standard genome sequencing and annotation.</title>
        <authorList>
            <consortium name="The Broad Institute Genomics Platform"/>
            <consortium name="The Broad Institute Genome Sequencing Center for Infectious Disease"/>
            <person name="Wu L."/>
            <person name="Ma J."/>
        </authorList>
    </citation>
    <scope>NUCLEOTIDE SEQUENCE [LARGE SCALE GENOMIC DNA]</scope>
    <source>
        <strain evidence="3">JCM 16904</strain>
    </source>
</reference>
<evidence type="ECO:0000313" key="2">
    <source>
        <dbReference type="EMBL" id="GAA3694159.1"/>
    </source>
</evidence>
<sequence>MGEGVTPDTEWVTAMATIEPTDTERTVLPGRPPFTVDDLLNFPDDGNRYELFNGSLLVSPSPTPLHQLMITNLLIILQSAAPPHLVTLTTVNLRATDKDYYIPDLVVVPREIGRSMNLMLAPQDILLTVEVGSPSTKMRDEQLKAEVYARAGIPVYLRIEPDEGPALYVYELGDEDADEYGPPTVYKAGTVANLTMPFPVSFDPGQLAE</sequence>
<protein>
    <submittedName>
        <fullName evidence="2">Uma2 family endonuclease</fullName>
    </submittedName>
</protein>
<dbReference type="Gene3D" id="3.90.1570.10">
    <property type="entry name" value="tt1808, chain A"/>
    <property type="match status" value="1"/>
</dbReference>
<proteinExistence type="predicted"/>
<keyword evidence="2" id="KW-0255">Endonuclease</keyword>